<evidence type="ECO:0000313" key="9">
    <source>
        <dbReference type="EMBL" id="GIH05177.1"/>
    </source>
</evidence>
<proteinExistence type="inferred from homology"/>
<feature type="transmembrane region" description="Helical" evidence="7">
    <location>
        <begin position="209"/>
        <end position="227"/>
    </location>
</feature>
<feature type="transmembrane region" description="Helical" evidence="7">
    <location>
        <begin position="121"/>
        <end position="141"/>
    </location>
</feature>
<evidence type="ECO:0000256" key="4">
    <source>
        <dbReference type="ARBA" id="ARBA00022989"/>
    </source>
</evidence>
<keyword evidence="4 7" id="KW-1133">Transmembrane helix</keyword>
<evidence type="ECO:0000256" key="6">
    <source>
        <dbReference type="SAM" id="MobiDB-lite"/>
    </source>
</evidence>
<feature type="transmembrane region" description="Helical" evidence="7">
    <location>
        <begin position="234"/>
        <end position="258"/>
    </location>
</feature>
<dbReference type="SUPFAM" id="SSF103481">
    <property type="entry name" value="Multidrug resistance efflux transporter EmrE"/>
    <property type="match status" value="2"/>
</dbReference>
<feature type="region of interest" description="Disordered" evidence="6">
    <location>
        <begin position="288"/>
        <end position="309"/>
    </location>
</feature>
<feature type="transmembrane region" description="Helical" evidence="7">
    <location>
        <begin position="264"/>
        <end position="284"/>
    </location>
</feature>
<dbReference type="Pfam" id="PF00892">
    <property type="entry name" value="EamA"/>
    <property type="match status" value="2"/>
</dbReference>
<dbReference type="PANTHER" id="PTHR32322:SF2">
    <property type="entry name" value="EAMA DOMAIN-CONTAINING PROTEIN"/>
    <property type="match status" value="1"/>
</dbReference>
<evidence type="ECO:0000313" key="10">
    <source>
        <dbReference type="Proteomes" id="UP000612899"/>
    </source>
</evidence>
<protein>
    <submittedName>
        <fullName evidence="9">ABC transporter permease</fullName>
    </submittedName>
</protein>
<feature type="transmembrane region" description="Helical" evidence="7">
    <location>
        <begin position="94"/>
        <end position="114"/>
    </location>
</feature>
<accession>A0A8J3Q886</accession>
<keyword evidence="3 7" id="KW-0812">Transmembrane</keyword>
<dbReference type="InterPro" id="IPR000620">
    <property type="entry name" value="EamA_dom"/>
</dbReference>
<organism evidence="9 10">
    <name type="scientific">Rhizocola hellebori</name>
    <dbReference type="NCBI Taxonomy" id="1392758"/>
    <lineage>
        <taxon>Bacteria</taxon>
        <taxon>Bacillati</taxon>
        <taxon>Actinomycetota</taxon>
        <taxon>Actinomycetes</taxon>
        <taxon>Micromonosporales</taxon>
        <taxon>Micromonosporaceae</taxon>
        <taxon>Rhizocola</taxon>
    </lineage>
</organism>
<reference evidence="9" key="1">
    <citation type="submission" date="2021-01" db="EMBL/GenBank/DDBJ databases">
        <title>Whole genome shotgun sequence of Rhizocola hellebori NBRC 109834.</title>
        <authorList>
            <person name="Komaki H."/>
            <person name="Tamura T."/>
        </authorList>
    </citation>
    <scope>NUCLEOTIDE SEQUENCE</scope>
    <source>
        <strain evidence="9">NBRC 109834</strain>
    </source>
</reference>
<feature type="domain" description="EamA" evidence="8">
    <location>
        <begin position="147"/>
        <end position="278"/>
    </location>
</feature>
<dbReference type="PANTHER" id="PTHR32322">
    <property type="entry name" value="INNER MEMBRANE TRANSPORTER"/>
    <property type="match status" value="1"/>
</dbReference>
<evidence type="ECO:0000256" key="3">
    <source>
        <dbReference type="ARBA" id="ARBA00022692"/>
    </source>
</evidence>
<sequence>MRQSASLLTRYLTILAPVVWGTTYLVTTEFLPPGRPMFAGLARVLPAGIALMLIARGSLPKGDWVWRALILGTLNIGVFQALLFVAAYRLPGGIAAMVGSVQPLIVIGLSALALGTSIRLVHIGAAVLGTVGVVLLLARSAIHLDTIGVVAALAGALSMAAGIVLTKKWGRPVSLLVFTGWQLVAGGLVLLIPTLLIEGVPSRVTGTNLLAYTYLSLIGACLAYVIWFRGIELLAASAVSFLSLLSPVVATVLGFLVLGQGLTTWQLAGMAGIFVAIVAGQLPVQQRAKADGTRPRAPLPERVPSRTSS</sequence>
<evidence type="ECO:0000256" key="5">
    <source>
        <dbReference type="ARBA" id="ARBA00023136"/>
    </source>
</evidence>
<dbReference type="RefSeq" id="WP_239123858.1">
    <property type="nucleotide sequence ID" value="NZ_BONY01000017.1"/>
</dbReference>
<dbReference type="GO" id="GO:0016020">
    <property type="term" value="C:membrane"/>
    <property type="evidence" value="ECO:0007669"/>
    <property type="project" value="UniProtKB-SubCell"/>
</dbReference>
<feature type="transmembrane region" description="Helical" evidence="7">
    <location>
        <begin position="147"/>
        <end position="166"/>
    </location>
</feature>
<dbReference type="InterPro" id="IPR050638">
    <property type="entry name" value="AA-Vitamin_Transporters"/>
</dbReference>
<comment type="similarity">
    <text evidence="2">Belongs to the EamA transporter family.</text>
</comment>
<dbReference type="AlphaFoldDB" id="A0A8J3Q886"/>
<keyword evidence="10" id="KW-1185">Reference proteome</keyword>
<evidence type="ECO:0000256" key="1">
    <source>
        <dbReference type="ARBA" id="ARBA00004141"/>
    </source>
</evidence>
<evidence type="ECO:0000256" key="7">
    <source>
        <dbReference type="SAM" id="Phobius"/>
    </source>
</evidence>
<dbReference type="Proteomes" id="UP000612899">
    <property type="component" value="Unassembled WGS sequence"/>
</dbReference>
<dbReference type="InterPro" id="IPR037185">
    <property type="entry name" value="EmrE-like"/>
</dbReference>
<evidence type="ECO:0000259" key="8">
    <source>
        <dbReference type="Pfam" id="PF00892"/>
    </source>
</evidence>
<dbReference type="EMBL" id="BONY01000017">
    <property type="protein sequence ID" value="GIH05177.1"/>
    <property type="molecule type" value="Genomic_DNA"/>
</dbReference>
<feature type="transmembrane region" description="Helical" evidence="7">
    <location>
        <begin position="173"/>
        <end position="197"/>
    </location>
</feature>
<feature type="domain" description="EamA" evidence="8">
    <location>
        <begin position="12"/>
        <end position="137"/>
    </location>
</feature>
<keyword evidence="5 7" id="KW-0472">Membrane</keyword>
<feature type="transmembrane region" description="Helical" evidence="7">
    <location>
        <begin position="64"/>
        <end position="88"/>
    </location>
</feature>
<name>A0A8J3Q886_9ACTN</name>
<feature type="transmembrane region" description="Helical" evidence="7">
    <location>
        <begin position="37"/>
        <end position="55"/>
    </location>
</feature>
<comment type="subcellular location">
    <subcellularLocation>
        <location evidence="1">Membrane</location>
        <topology evidence="1">Multi-pass membrane protein</topology>
    </subcellularLocation>
</comment>
<gene>
    <name evidence="9" type="ORF">Rhe02_32440</name>
</gene>
<evidence type="ECO:0000256" key="2">
    <source>
        <dbReference type="ARBA" id="ARBA00007362"/>
    </source>
</evidence>
<comment type="caution">
    <text evidence="9">The sequence shown here is derived from an EMBL/GenBank/DDBJ whole genome shotgun (WGS) entry which is preliminary data.</text>
</comment>